<proteinExistence type="predicted"/>
<dbReference type="Proteomes" id="UP001142055">
    <property type="component" value="Chromosome 2"/>
</dbReference>
<dbReference type="PANTHER" id="PTHR22929">
    <property type="entry name" value="RNA POLYMERASE III TRANSCRIPTION INITIATION FACTOR B"/>
    <property type="match status" value="1"/>
</dbReference>
<accession>A0A9Q0M4J1</accession>
<gene>
    <name evidence="3" type="ORF">RDWZM_004684</name>
</gene>
<dbReference type="Pfam" id="PF15963">
    <property type="entry name" value="Myb_DNA-bind_7"/>
    <property type="match status" value="1"/>
</dbReference>
<reference evidence="3" key="1">
    <citation type="submission" date="2022-12" db="EMBL/GenBank/DDBJ databases">
        <title>Genome assemblies of Blomia tropicalis.</title>
        <authorList>
            <person name="Cui Y."/>
        </authorList>
    </citation>
    <scope>NUCLEOTIDE SEQUENCE</scope>
    <source>
        <tissue evidence="3">Adult mites</tissue>
    </source>
</reference>
<feature type="region of interest" description="Disordered" evidence="1">
    <location>
        <begin position="238"/>
        <end position="279"/>
    </location>
</feature>
<dbReference type="GO" id="GO:0001156">
    <property type="term" value="F:TFIIIC-class transcription factor complex binding"/>
    <property type="evidence" value="ECO:0007669"/>
    <property type="project" value="TreeGrafter"/>
</dbReference>
<dbReference type="GO" id="GO:0070898">
    <property type="term" value="P:RNA polymerase III preinitiation complex assembly"/>
    <property type="evidence" value="ECO:0007669"/>
    <property type="project" value="TreeGrafter"/>
</dbReference>
<evidence type="ECO:0000256" key="1">
    <source>
        <dbReference type="SAM" id="MobiDB-lite"/>
    </source>
</evidence>
<protein>
    <recommendedName>
        <fullName evidence="2">Transcription factor TFIIIB component B'' Myb domain-containing protein</fullName>
    </recommendedName>
</protein>
<organism evidence="3 4">
    <name type="scientific">Blomia tropicalis</name>
    <name type="common">Mite</name>
    <dbReference type="NCBI Taxonomy" id="40697"/>
    <lineage>
        <taxon>Eukaryota</taxon>
        <taxon>Metazoa</taxon>
        <taxon>Ecdysozoa</taxon>
        <taxon>Arthropoda</taxon>
        <taxon>Chelicerata</taxon>
        <taxon>Arachnida</taxon>
        <taxon>Acari</taxon>
        <taxon>Acariformes</taxon>
        <taxon>Sarcoptiformes</taxon>
        <taxon>Astigmata</taxon>
        <taxon>Glycyphagoidea</taxon>
        <taxon>Echimyopodidae</taxon>
        <taxon>Blomia</taxon>
    </lineage>
</organism>
<feature type="compositionally biased region" description="Basic and acidic residues" evidence="1">
    <location>
        <begin position="329"/>
        <end position="338"/>
    </location>
</feature>
<evidence type="ECO:0000259" key="2">
    <source>
        <dbReference type="Pfam" id="PF15963"/>
    </source>
</evidence>
<dbReference type="AlphaFoldDB" id="A0A9Q0M4J1"/>
<dbReference type="PANTHER" id="PTHR22929:SF0">
    <property type="entry name" value="TRANSCRIPTION FACTOR TFIIIB COMPONENT B'' HOMOLOG"/>
    <property type="match status" value="1"/>
</dbReference>
<name>A0A9Q0M4J1_BLOTA</name>
<evidence type="ECO:0000313" key="4">
    <source>
        <dbReference type="Proteomes" id="UP001142055"/>
    </source>
</evidence>
<comment type="caution">
    <text evidence="3">The sequence shown here is derived from an EMBL/GenBank/DDBJ whole genome shotgun (WGS) entry which is preliminary data.</text>
</comment>
<feature type="region of interest" description="Disordered" evidence="1">
    <location>
        <begin position="175"/>
        <end position="208"/>
    </location>
</feature>
<feature type="domain" description="Transcription factor TFIIIB component B'' Myb" evidence="2">
    <location>
        <begin position="346"/>
        <end position="430"/>
    </location>
</feature>
<sequence length="476" mass="53094">MPIIPKLNLKAAIRFNDSSSLNISSEPNPIEATLSKLEHASESQQLTEQAEPVTSPIHDEENEYEFDDGDFDDDHHFKTTLPLTNEIVYTNSIHEDGGETAVVQPSSSSSLRVELGEESFTKIKPLTMTIDNGIETSLQSFSDGDSVSGLSIRSDVSYTCEALQIMSKVDQINQQRLKLKQPKSPTPSDVSTYSATKRKRRRTIQKLTEDPNKLPLCDLLFYNPPLTIFQSKAQEDINNNSKDDESSTKAPASIKCRRSSRTRSVASDSSNKSDRGKRSLLNVDNLDEIDEETVIDENLANASNTDNEPLKFDESGNIVINETNLFNDPKAKKPEAKMKSSTTYTSFRRRERTSNAWNSEETSMFYTALELVGTDFTLMEAVFFKNSVRDRRQLKQKFKREEKVNREYIDSILFKTLQKRSKMTKQLQTVDKDLVTGTEVINVAAVAATDSGAITTPSVVIQSESNVAAAAAAVTV</sequence>
<dbReference type="GO" id="GO:0000126">
    <property type="term" value="C:transcription factor TFIIIB complex"/>
    <property type="evidence" value="ECO:0007669"/>
    <property type="project" value="TreeGrafter"/>
</dbReference>
<keyword evidence="4" id="KW-1185">Reference proteome</keyword>
<dbReference type="EMBL" id="JAPWDV010000002">
    <property type="protein sequence ID" value="KAJ6218872.1"/>
    <property type="molecule type" value="Genomic_DNA"/>
</dbReference>
<dbReference type="InterPro" id="IPR039467">
    <property type="entry name" value="TFIIIB_B''_Myb"/>
</dbReference>
<evidence type="ECO:0000313" key="3">
    <source>
        <dbReference type="EMBL" id="KAJ6218872.1"/>
    </source>
</evidence>
<feature type="compositionally biased region" description="Polar residues" evidence="1">
    <location>
        <begin position="186"/>
        <end position="195"/>
    </location>
</feature>
<feature type="region of interest" description="Disordered" evidence="1">
    <location>
        <begin position="328"/>
        <end position="347"/>
    </location>
</feature>